<proteinExistence type="predicted"/>
<dbReference type="InterPro" id="IPR045601">
    <property type="entry name" value="DUF6455"/>
</dbReference>
<evidence type="ECO:0000313" key="2">
    <source>
        <dbReference type="EMBL" id="MFB9151680.1"/>
    </source>
</evidence>
<dbReference type="Pfam" id="PF20056">
    <property type="entry name" value="DUF6455"/>
    <property type="match status" value="1"/>
</dbReference>
<keyword evidence="3" id="KW-1185">Reference proteome</keyword>
<sequence>MPPKVTRPEGYAGLMERMAKTLGLDIMREAEALGLSEADIERLMHRCAGCSEPEDCSHRLAAPGERPLPPRYCPNRKLLLFLTAQNRSDDS</sequence>
<organism evidence="2 3">
    <name type="scientific">Roseovarius ramblicola</name>
    <dbReference type="NCBI Taxonomy" id="2022336"/>
    <lineage>
        <taxon>Bacteria</taxon>
        <taxon>Pseudomonadati</taxon>
        <taxon>Pseudomonadota</taxon>
        <taxon>Alphaproteobacteria</taxon>
        <taxon>Rhodobacterales</taxon>
        <taxon>Roseobacteraceae</taxon>
        <taxon>Roseovarius</taxon>
    </lineage>
</organism>
<name>A0ABV5I4Q7_9RHOB</name>
<protein>
    <submittedName>
        <fullName evidence="2">DUF6455 family protein</fullName>
    </submittedName>
</protein>
<dbReference type="Proteomes" id="UP001589670">
    <property type="component" value="Unassembled WGS sequence"/>
</dbReference>
<dbReference type="RefSeq" id="WP_377071319.1">
    <property type="nucleotide sequence ID" value="NZ_JBHMEC010000039.1"/>
</dbReference>
<comment type="caution">
    <text evidence="2">The sequence shown here is derived from an EMBL/GenBank/DDBJ whole genome shotgun (WGS) entry which is preliminary data.</text>
</comment>
<evidence type="ECO:0000259" key="1">
    <source>
        <dbReference type="Pfam" id="PF20056"/>
    </source>
</evidence>
<accession>A0ABV5I4Q7</accession>
<gene>
    <name evidence="2" type="ORF">ACFFU4_18175</name>
</gene>
<dbReference type="EMBL" id="JBHMEC010000039">
    <property type="protein sequence ID" value="MFB9151680.1"/>
    <property type="molecule type" value="Genomic_DNA"/>
</dbReference>
<evidence type="ECO:0000313" key="3">
    <source>
        <dbReference type="Proteomes" id="UP001589670"/>
    </source>
</evidence>
<reference evidence="2 3" key="1">
    <citation type="submission" date="2024-09" db="EMBL/GenBank/DDBJ databases">
        <authorList>
            <person name="Sun Q."/>
            <person name="Mori K."/>
        </authorList>
    </citation>
    <scope>NUCLEOTIDE SEQUENCE [LARGE SCALE GENOMIC DNA]</scope>
    <source>
        <strain evidence="2 3">CECT 9424</strain>
    </source>
</reference>
<feature type="domain" description="DUF6455" evidence="1">
    <location>
        <begin position="11"/>
        <end position="83"/>
    </location>
</feature>